<dbReference type="InterPro" id="IPR036400">
    <property type="entry name" value="Cyt_B5-like_heme/steroid_sf"/>
</dbReference>
<evidence type="ECO:0000256" key="14">
    <source>
        <dbReference type="PIRNR" id="PIRNR000345"/>
    </source>
</evidence>
<dbReference type="Pfam" id="PF00173">
    <property type="entry name" value="Cyt-b5"/>
    <property type="match status" value="1"/>
</dbReference>
<gene>
    <name evidence="17" type="ORF">HYDPIDRAFT_115572</name>
</gene>
<evidence type="ECO:0000313" key="17">
    <source>
        <dbReference type="EMBL" id="KIJ61753.1"/>
    </source>
</evidence>
<accession>A0A0C9W569</accession>
<dbReference type="Proteomes" id="UP000053820">
    <property type="component" value="Unassembled WGS sequence"/>
</dbReference>
<feature type="transmembrane region" description="Helical" evidence="15">
    <location>
        <begin position="114"/>
        <end position="132"/>
    </location>
</feature>
<dbReference type="InterPro" id="IPR009160">
    <property type="entry name" value="Acyl-CoA_deSatase_haem/ster-bd"/>
</dbReference>
<evidence type="ECO:0000259" key="16">
    <source>
        <dbReference type="PROSITE" id="PS50255"/>
    </source>
</evidence>
<organism evidence="17 18">
    <name type="scientific">Hydnomerulius pinastri MD-312</name>
    <dbReference type="NCBI Taxonomy" id="994086"/>
    <lineage>
        <taxon>Eukaryota</taxon>
        <taxon>Fungi</taxon>
        <taxon>Dikarya</taxon>
        <taxon>Basidiomycota</taxon>
        <taxon>Agaricomycotina</taxon>
        <taxon>Agaricomycetes</taxon>
        <taxon>Agaricomycetidae</taxon>
        <taxon>Boletales</taxon>
        <taxon>Boletales incertae sedis</taxon>
        <taxon>Leucogyrophana</taxon>
    </lineage>
</organism>
<dbReference type="GO" id="GO:0020037">
    <property type="term" value="F:heme binding"/>
    <property type="evidence" value="ECO:0007669"/>
    <property type="project" value="InterPro"/>
</dbReference>
<dbReference type="InterPro" id="IPR005804">
    <property type="entry name" value="FA_desaturase_dom"/>
</dbReference>
<name>A0A0C9W569_9AGAM</name>
<comment type="similarity">
    <text evidence="2 14">Belongs to the fatty acid desaturase type 1 family.</text>
</comment>
<evidence type="ECO:0000256" key="8">
    <source>
        <dbReference type="ARBA" id="ARBA00022989"/>
    </source>
</evidence>
<keyword evidence="3 14" id="KW-0444">Lipid biosynthesis</keyword>
<feature type="transmembrane region" description="Helical" evidence="15">
    <location>
        <begin position="52"/>
        <end position="72"/>
    </location>
</feature>
<dbReference type="SUPFAM" id="SSF55856">
    <property type="entry name" value="Cytochrome b5-like heme/steroid binding domain"/>
    <property type="match status" value="1"/>
</dbReference>
<keyword evidence="14" id="KW-0249">Electron transport</keyword>
<comment type="subcellular location">
    <subcellularLocation>
        <location evidence="1">Membrane</location>
        <topology evidence="1">Multi-pass membrane protein</topology>
    </subcellularLocation>
</comment>
<dbReference type="InterPro" id="IPR001199">
    <property type="entry name" value="Cyt_B5-like_heme/steroid-bd"/>
</dbReference>
<protein>
    <recommendedName>
        <fullName evidence="14">Acyl-CoA desaturase</fullName>
        <ecNumber evidence="14">1.14.19.1</ecNumber>
    </recommendedName>
</protein>
<evidence type="ECO:0000256" key="13">
    <source>
        <dbReference type="ARBA" id="ARBA00023160"/>
    </source>
</evidence>
<evidence type="ECO:0000256" key="4">
    <source>
        <dbReference type="ARBA" id="ARBA00022617"/>
    </source>
</evidence>
<dbReference type="InterPro" id="IPR001522">
    <property type="entry name" value="FADS-1_CS"/>
</dbReference>
<evidence type="ECO:0000256" key="12">
    <source>
        <dbReference type="ARBA" id="ARBA00023136"/>
    </source>
</evidence>
<dbReference type="Pfam" id="PF00487">
    <property type="entry name" value="FA_desaturase"/>
    <property type="match status" value="1"/>
</dbReference>
<comment type="cofactor">
    <cofactor evidence="14">
        <name>Fe(2+)</name>
        <dbReference type="ChEBI" id="CHEBI:29033"/>
    </cofactor>
    <text evidence="14">Expected to bind 2 Fe(2+) ions per subunit.</text>
</comment>
<evidence type="ECO:0000256" key="6">
    <source>
        <dbReference type="ARBA" id="ARBA00022723"/>
    </source>
</evidence>
<dbReference type="InterPro" id="IPR018506">
    <property type="entry name" value="Cyt_B5_heme-BS"/>
</dbReference>
<dbReference type="PRINTS" id="PR00075">
    <property type="entry name" value="FACDDSATRASE"/>
</dbReference>
<feature type="transmembrane region" description="Helical" evidence="15">
    <location>
        <begin position="79"/>
        <end position="102"/>
    </location>
</feature>
<dbReference type="Gene3D" id="3.10.120.10">
    <property type="entry name" value="Cytochrome b5-like heme/steroid binding domain"/>
    <property type="match status" value="1"/>
</dbReference>
<evidence type="ECO:0000256" key="2">
    <source>
        <dbReference type="ARBA" id="ARBA00009295"/>
    </source>
</evidence>
<dbReference type="PANTHER" id="PTHR11351:SF31">
    <property type="entry name" value="DESATURASE 1, ISOFORM A-RELATED"/>
    <property type="match status" value="1"/>
</dbReference>
<reference evidence="17 18" key="1">
    <citation type="submission" date="2014-04" db="EMBL/GenBank/DDBJ databases">
        <title>Evolutionary Origins and Diversification of the Mycorrhizal Mutualists.</title>
        <authorList>
            <consortium name="DOE Joint Genome Institute"/>
            <consortium name="Mycorrhizal Genomics Consortium"/>
            <person name="Kohler A."/>
            <person name="Kuo A."/>
            <person name="Nagy L.G."/>
            <person name="Floudas D."/>
            <person name="Copeland A."/>
            <person name="Barry K.W."/>
            <person name="Cichocki N."/>
            <person name="Veneault-Fourrey C."/>
            <person name="LaButti K."/>
            <person name="Lindquist E.A."/>
            <person name="Lipzen A."/>
            <person name="Lundell T."/>
            <person name="Morin E."/>
            <person name="Murat C."/>
            <person name="Riley R."/>
            <person name="Ohm R."/>
            <person name="Sun H."/>
            <person name="Tunlid A."/>
            <person name="Henrissat B."/>
            <person name="Grigoriev I.V."/>
            <person name="Hibbett D.S."/>
            <person name="Martin F."/>
        </authorList>
    </citation>
    <scope>NUCLEOTIDE SEQUENCE [LARGE SCALE GENOMIC DNA]</scope>
    <source>
        <strain evidence="17 18">MD-312</strain>
    </source>
</reference>
<proteinExistence type="inferred from homology"/>
<evidence type="ECO:0000256" key="5">
    <source>
        <dbReference type="ARBA" id="ARBA00022692"/>
    </source>
</evidence>
<keyword evidence="14" id="KW-0813">Transport</keyword>
<keyword evidence="8 15" id="KW-1133">Transmembrane helix</keyword>
<keyword evidence="5 15" id="KW-0812">Transmembrane</keyword>
<evidence type="ECO:0000256" key="1">
    <source>
        <dbReference type="ARBA" id="ARBA00004141"/>
    </source>
</evidence>
<dbReference type="GO" id="GO:0006636">
    <property type="term" value="P:unsaturated fatty acid biosynthetic process"/>
    <property type="evidence" value="ECO:0007669"/>
    <property type="project" value="UniProtKB-UniRule"/>
</dbReference>
<evidence type="ECO:0000256" key="3">
    <source>
        <dbReference type="ARBA" id="ARBA00022516"/>
    </source>
</evidence>
<dbReference type="OrthoDB" id="10260134at2759"/>
<dbReference type="GO" id="GO:0004768">
    <property type="term" value="F:stearoyl-CoA 9-desaturase activity"/>
    <property type="evidence" value="ECO:0007669"/>
    <property type="project" value="UniProtKB-UniRule"/>
</dbReference>
<keyword evidence="12 15" id="KW-0472">Membrane</keyword>
<evidence type="ECO:0000313" key="18">
    <source>
        <dbReference type="Proteomes" id="UP000053820"/>
    </source>
</evidence>
<comment type="catalytic activity">
    <reaction evidence="14">
        <text>octadecanoyl-CoA + 2 Fe(II)-[cytochrome b5] + O2 + 2 H(+) = (9Z)-octadecenoyl-CoA + 2 Fe(III)-[cytochrome b5] + 2 H2O</text>
        <dbReference type="Rhea" id="RHEA:19721"/>
        <dbReference type="Rhea" id="RHEA-COMP:10438"/>
        <dbReference type="Rhea" id="RHEA-COMP:10439"/>
        <dbReference type="ChEBI" id="CHEBI:15377"/>
        <dbReference type="ChEBI" id="CHEBI:15378"/>
        <dbReference type="ChEBI" id="CHEBI:15379"/>
        <dbReference type="ChEBI" id="CHEBI:29033"/>
        <dbReference type="ChEBI" id="CHEBI:29034"/>
        <dbReference type="ChEBI" id="CHEBI:57387"/>
        <dbReference type="ChEBI" id="CHEBI:57394"/>
        <dbReference type="EC" id="1.14.19.1"/>
    </reaction>
</comment>
<evidence type="ECO:0000256" key="10">
    <source>
        <dbReference type="ARBA" id="ARBA00023004"/>
    </source>
</evidence>
<keyword evidence="6 14" id="KW-0479">Metal-binding</keyword>
<dbReference type="EC" id="1.14.19.1" evidence="14"/>
<keyword evidence="18" id="KW-1185">Reference proteome</keyword>
<evidence type="ECO:0000256" key="15">
    <source>
        <dbReference type="SAM" id="Phobius"/>
    </source>
</evidence>
<dbReference type="CDD" id="cd03505">
    <property type="entry name" value="Delta9-FADS-like"/>
    <property type="match status" value="1"/>
</dbReference>
<dbReference type="PROSITE" id="PS00191">
    <property type="entry name" value="CYTOCHROME_B5_1"/>
    <property type="match status" value="1"/>
</dbReference>
<dbReference type="PIRSF" id="PIRSF000345">
    <property type="entry name" value="OLE1"/>
    <property type="match status" value="1"/>
</dbReference>
<sequence>MVASALLTKLVPPSEFPGQDNEPSESYISYVLRHENLRPPVAWNNWWRELHWGRFTLMIIMPLYTFIAAYYTPLQRETAVWMVAFYFLSGMGITAGHHRLWAHRSYNASATLEYILAFLAAASVMGPIIWWARGHRAHHRYTDTDLDPYNARRGLFWTHIGWVIFKPRCKHGIVDISDLKNNHVVMWQLRQYPWLVLVAAVVFPTAVAGLGWGDWKGGFVYAALLRLVIVHQTASCVNSLAHWIGHTPFDDKHSPRDHLLTALITLGEGYHNFHHQFPMDYRNAIRWYQYDPTKWLIWLCQKVGLASHLKTFSDNEIRKGELTMELRQLRKKQDELNWPSQNNDLPVVSWASYQSQAQSRSLICIAGFIHDVEDFLGEHPGGRRLLVKHIGKDATAAFFGGIYDHSHAAHNLLAMKRVGILQGGVPHCSEEKVIPPSQLLRVAHMNELGISSH</sequence>
<dbReference type="AlphaFoldDB" id="A0A0C9W569"/>
<keyword evidence="11 14" id="KW-0443">Lipid metabolism</keyword>
<keyword evidence="7 14" id="KW-0276">Fatty acid metabolism</keyword>
<keyword evidence="4 14" id="KW-0349">Heme</keyword>
<dbReference type="InterPro" id="IPR015876">
    <property type="entry name" value="Acyl-CoA_DS"/>
</dbReference>
<feature type="transmembrane region" description="Helical" evidence="15">
    <location>
        <begin position="192"/>
        <end position="213"/>
    </location>
</feature>
<dbReference type="HOGENOM" id="CLU_027359_3_1_1"/>
<dbReference type="PROSITE" id="PS50255">
    <property type="entry name" value="CYTOCHROME_B5_2"/>
    <property type="match status" value="1"/>
</dbReference>
<keyword evidence="9 14" id="KW-0560">Oxidoreductase</keyword>
<comment type="function">
    <text evidence="14">Stearoyl-CoA desaturase that utilizes O(2) and electrons from reduced cytochrome b5 to introduce the first double bond into saturated fatty acyl-CoA substrates.</text>
</comment>
<dbReference type="EMBL" id="KN839860">
    <property type="protein sequence ID" value="KIJ61753.1"/>
    <property type="molecule type" value="Genomic_DNA"/>
</dbReference>
<dbReference type="PANTHER" id="PTHR11351">
    <property type="entry name" value="ACYL-COA DESATURASE"/>
    <property type="match status" value="1"/>
</dbReference>
<evidence type="ECO:0000256" key="7">
    <source>
        <dbReference type="ARBA" id="ARBA00022832"/>
    </source>
</evidence>
<evidence type="ECO:0000256" key="9">
    <source>
        <dbReference type="ARBA" id="ARBA00023002"/>
    </source>
</evidence>
<dbReference type="SMART" id="SM01117">
    <property type="entry name" value="Cyt-b5"/>
    <property type="match status" value="1"/>
</dbReference>
<dbReference type="PROSITE" id="PS00476">
    <property type="entry name" value="FATTY_ACID_DESATUR_1"/>
    <property type="match status" value="1"/>
</dbReference>
<keyword evidence="10 14" id="KW-0408">Iron</keyword>
<feature type="domain" description="Cytochrome b5 heme-binding" evidence="16">
    <location>
        <begin position="351"/>
        <end position="422"/>
    </location>
</feature>
<keyword evidence="13 14" id="KW-0275">Fatty acid biosynthesis</keyword>
<dbReference type="GO" id="GO:0005789">
    <property type="term" value="C:endoplasmic reticulum membrane"/>
    <property type="evidence" value="ECO:0007669"/>
    <property type="project" value="TreeGrafter"/>
</dbReference>
<evidence type="ECO:0000256" key="11">
    <source>
        <dbReference type="ARBA" id="ARBA00023098"/>
    </source>
</evidence>
<dbReference type="GO" id="GO:0005506">
    <property type="term" value="F:iron ion binding"/>
    <property type="evidence" value="ECO:0007669"/>
    <property type="project" value="TreeGrafter"/>
</dbReference>